<comment type="caution">
    <text evidence="2">The sequence shown here is derived from an EMBL/GenBank/DDBJ whole genome shotgun (WGS) entry which is preliminary data.</text>
</comment>
<accession>A0A7X2Z5E1</accession>
<dbReference type="EMBL" id="WNZW01000017">
    <property type="protein sequence ID" value="MUG47898.1"/>
    <property type="molecule type" value="Genomic_DNA"/>
</dbReference>
<dbReference type="OrthoDB" id="2942182at2"/>
<protein>
    <submittedName>
        <fullName evidence="2">Stage II sporulation protein M</fullName>
    </submittedName>
</protein>
<dbReference type="AlphaFoldDB" id="A0A7X2Z5E1"/>
<evidence type="ECO:0000313" key="2">
    <source>
        <dbReference type="EMBL" id="MUG47898.1"/>
    </source>
</evidence>
<dbReference type="Proteomes" id="UP000447876">
    <property type="component" value="Unassembled WGS sequence"/>
</dbReference>
<gene>
    <name evidence="2" type="ORF">GNP95_23430</name>
</gene>
<feature type="transmembrane region" description="Helical" evidence="1">
    <location>
        <begin position="111"/>
        <end position="133"/>
    </location>
</feature>
<keyword evidence="1" id="KW-1133">Transmembrane helix</keyword>
<feature type="transmembrane region" description="Helical" evidence="1">
    <location>
        <begin position="66"/>
        <end position="91"/>
    </location>
</feature>
<reference evidence="2 3" key="1">
    <citation type="submission" date="2019-11" db="EMBL/GenBank/DDBJ databases">
        <title>Draft genome sequences of five Paenibacillus species of dairy origin.</title>
        <authorList>
            <person name="Olajide A.M."/>
            <person name="Chen S."/>
            <person name="Lapointe G."/>
        </authorList>
    </citation>
    <scope>NUCLEOTIDE SEQUENCE [LARGE SCALE GENOMIC DNA]</scope>
    <source>
        <strain evidence="2 3">12CR55</strain>
    </source>
</reference>
<organism evidence="2 3">
    <name type="scientific">Paenibacillus woosongensis</name>
    <dbReference type="NCBI Taxonomy" id="307580"/>
    <lineage>
        <taxon>Bacteria</taxon>
        <taxon>Bacillati</taxon>
        <taxon>Bacillota</taxon>
        <taxon>Bacilli</taxon>
        <taxon>Bacillales</taxon>
        <taxon>Paenibacillaceae</taxon>
        <taxon>Paenibacillus</taxon>
    </lineage>
</organism>
<feature type="transmembrane region" description="Helical" evidence="1">
    <location>
        <begin position="154"/>
        <end position="171"/>
    </location>
</feature>
<feature type="transmembrane region" description="Helical" evidence="1">
    <location>
        <begin position="21"/>
        <end position="38"/>
    </location>
</feature>
<dbReference type="Pfam" id="PF01944">
    <property type="entry name" value="SpoIIM"/>
    <property type="match status" value="1"/>
</dbReference>
<sequence length="177" mass="19862">MNNLIIRPFRHTIFNLYRGKLLFISLIFLASVVFGFIVQSYDKPLPFEASGIVWWKYLFQNLKQSVIVILIGTATYGIGNIILLALNGMVVGVGLELTIQNGRADTIITAFLPHAVFEIPAILLACICPYIIWGIIKESIRQHRIQTHLIKSQLMPVLLAIIVFLVVAAVLEDIFSL</sequence>
<keyword evidence="1" id="KW-0472">Membrane</keyword>
<evidence type="ECO:0000313" key="3">
    <source>
        <dbReference type="Proteomes" id="UP000447876"/>
    </source>
</evidence>
<keyword evidence="1" id="KW-0812">Transmembrane</keyword>
<proteinExistence type="predicted"/>
<evidence type="ECO:0000256" key="1">
    <source>
        <dbReference type="SAM" id="Phobius"/>
    </source>
</evidence>
<dbReference type="InterPro" id="IPR002798">
    <property type="entry name" value="SpoIIM-like"/>
</dbReference>
<name>A0A7X2Z5E1_9BACL</name>